<sequence length="72" mass="7795">MISDARVYVQDCRLFPLCSLAALSPLHRDPEPLDPPLHHPAFATSPPFPLCWRAAAHAGQDPCCSPPPPARA</sequence>
<evidence type="ECO:0000313" key="2">
    <source>
        <dbReference type="Proteomes" id="UP001152622"/>
    </source>
</evidence>
<evidence type="ECO:0000313" key="1">
    <source>
        <dbReference type="EMBL" id="KAJ8362963.1"/>
    </source>
</evidence>
<accession>A0A9Q1FNR2</accession>
<protein>
    <submittedName>
        <fullName evidence="1">Uncharacterized protein</fullName>
    </submittedName>
</protein>
<dbReference type="EMBL" id="JAINUF010000004">
    <property type="protein sequence ID" value="KAJ8362963.1"/>
    <property type="molecule type" value="Genomic_DNA"/>
</dbReference>
<organism evidence="1 2">
    <name type="scientific">Synaphobranchus kaupii</name>
    <name type="common">Kaup's arrowtooth eel</name>
    <dbReference type="NCBI Taxonomy" id="118154"/>
    <lineage>
        <taxon>Eukaryota</taxon>
        <taxon>Metazoa</taxon>
        <taxon>Chordata</taxon>
        <taxon>Craniata</taxon>
        <taxon>Vertebrata</taxon>
        <taxon>Euteleostomi</taxon>
        <taxon>Actinopterygii</taxon>
        <taxon>Neopterygii</taxon>
        <taxon>Teleostei</taxon>
        <taxon>Anguilliformes</taxon>
        <taxon>Synaphobranchidae</taxon>
        <taxon>Synaphobranchus</taxon>
    </lineage>
</organism>
<dbReference type="AlphaFoldDB" id="A0A9Q1FNR2"/>
<reference evidence="1" key="1">
    <citation type="journal article" date="2023" name="Science">
        <title>Genome structures resolve the early diversification of teleost fishes.</title>
        <authorList>
            <person name="Parey E."/>
            <person name="Louis A."/>
            <person name="Montfort J."/>
            <person name="Bouchez O."/>
            <person name="Roques C."/>
            <person name="Iampietro C."/>
            <person name="Lluch J."/>
            <person name="Castinel A."/>
            <person name="Donnadieu C."/>
            <person name="Desvignes T."/>
            <person name="Floi Bucao C."/>
            <person name="Jouanno E."/>
            <person name="Wen M."/>
            <person name="Mejri S."/>
            <person name="Dirks R."/>
            <person name="Jansen H."/>
            <person name="Henkel C."/>
            <person name="Chen W.J."/>
            <person name="Zahm M."/>
            <person name="Cabau C."/>
            <person name="Klopp C."/>
            <person name="Thompson A.W."/>
            <person name="Robinson-Rechavi M."/>
            <person name="Braasch I."/>
            <person name="Lecointre G."/>
            <person name="Bobe J."/>
            <person name="Postlethwait J.H."/>
            <person name="Berthelot C."/>
            <person name="Roest Crollius H."/>
            <person name="Guiguen Y."/>
        </authorList>
    </citation>
    <scope>NUCLEOTIDE SEQUENCE</scope>
    <source>
        <strain evidence="1">WJC10195</strain>
    </source>
</reference>
<dbReference type="Proteomes" id="UP001152622">
    <property type="component" value="Chromosome 4"/>
</dbReference>
<proteinExistence type="predicted"/>
<gene>
    <name evidence="1" type="ORF">SKAU_G00117940</name>
</gene>
<name>A0A9Q1FNR2_SYNKA</name>
<comment type="caution">
    <text evidence="1">The sequence shown here is derived from an EMBL/GenBank/DDBJ whole genome shotgun (WGS) entry which is preliminary data.</text>
</comment>
<keyword evidence="2" id="KW-1185">Reference proteome</keyword>